<dbReference type="RefSeq" id="WP_070125826.1">
    <property type="nucleotide sequence ID" value="NZ_MDHN01000029.1"/>
</dbReference>
<feature type="domain" description="Histidine kinase" evidence="4">
    <location>
        <begin position="99"/>
        <end position="341"/>
    </location>
</feature>
<name>A0A1E7Z9U7_9ALTE</name>
<evidence type="ECO:0000256" key="1">
    <source>
        <dbReference type="ARBA" id="ARBA00000085"/>
    </source>
</evidence>
<dbReference type="STRING" id="1656094.BFC18_13430"/>
<evidence type="ECO:0000256" key="2">
    <source>
        <dbReference type="ARBA" id="ARBA00012438"/>
    </source>
</evidence>
<evidence type="ECO:0000259" key="4">
    <source>
        <dbReference type="PROSITE" id="PS50109"/>
    </source>
</evidence>
<dbReference type="PROSITE" id="PS50109">
    <property type="entry name" value="HIS_KIN"/>
    <property type="match status" value="1"/>
</dbReference>
<comment type="caution">
    <text evidence="5">The sequence shown here is derived from an EMBL/GenBank/DDBJ whole genome shotgun (WGS) entry which is preliminary data.</text>
</comment>
<dbReference type="AlphaFoldDB" id="A0A1E7Z9U7"/>
<dbReference type="SMART" id="SM00387">
    <property type="entry name" value="HATPase_c"/>
    <property type="match status" value="1"/>
</dbReference>
<reference evidence="5 6" key="1">
    <citation type="submission" date="2016-08" db="EMBL/GenBank/DDBJ databases">
        <authorList>
            <person name="Seilhamer J.J."/>
        </authorList>
    </citation>
    <scope>NUCLEOTIDE SEQUENCE [LARGE SCALE GENOMIC DNA]</scope>
    <source>
        <strain evidence="5 6">KCTC 42603</strain>
    </source>
</reference>
<sequence length="341" mass="37865">MSSEISKLQQQIAVLQRKLSREQLARVAAEDMLNNYSRDAYLANQNLRKALSETRAIYQHLLTHLPEEKAAKLDTASQANFHEAGMVDRMTLLSQLAAGIAHEINNPIGFIKSNCEIQGHMLKDLFEAWDELKSEIVQSDSELKDLPRDLELKYMLPDVREMLDDIQQSSLEGASRIAEIVSSLQIFSSPVTVEKRWEEIDDLLQYCVEDIIHKLPSSISLEMMPTLTHEGIEVNRKQIKRVVESLIENAVDACGKKGAITVATSIMPGALKIYIKDNGEGIKPEHKPLIFTPFFTTKPPGGGTGLGLSVAQALMESHTGWINIDSTEGVGTTVTLNFPLS</sequence>
<dbReference type="OrthoDB" id="9772100at2"/>
<dbReference type="PANTHER" id="PTHR43065">
    <property type="entry name" value="SENSOR HISTIDINE KINASE"/>
    <property type="match status" value="1"/>
</dbReference>
<dbReference type="GO" id="GO:0000155">
    <property type="term" value="F:phosphorelay sensor kinase activity"/>
    <property type="evidence" value="ECO:0007669"/>
    <property type="project" value="InterPro"/>
</dbReference>
<dbReference type="InterPro" id="IPR003661">
    <property type="entry name" value="HisK_dim/P_dom"/>
</dbReference>
<evidence type="ECO:0000256" key="3">
    <source>
        <dbReference type="ARBA" id="ARBA00022553"/>
    </source>
</evidence>
<proteinExistence type="predicted"/>
<dbReference type="Pfam" id="PF02518">
    <property type="entry name" value="HATPase_c"/>
    <property type="match status" value="1"/>
</dbReference>
<dbReference type="EMBL" id="MDHN01000029">
    <property type="protein sequence ID" value="OFC70184.1"/>
    <property type="molecule type" value="Genomic_DNA"/>
</dbReference>
<accession>A0A1E7Z9U7</accession>
<gene>
    <name evidence="5" type="ORF">BFC18_13430</name>
</gene>
<dbReference type="InterPro" id="IPR005467">
    <property type="entry name" value="His_kinase_dom"/>
</dbReference>
<dbReference type="EC" id="2.7.13.3" evidence="2"/>
<organism evidence="5 6">
    <name type="scientific">Alteromonas confluentis</name>
    <dbReference type="NCBI Taxonomy" id="1656094"/>
    <lineage>
        <taxon>Bacteria</taxon>
        <taxon>Pseudomonadati</taxon>
        <taxon>Pseudomonadota</taxon>
        <taxon>Gammaproteobacteria</taxon>
        <taxon>Alteromonadales</taxon>
        <taxon>Alteromonadaceae</taxon>
        <taxon>Alteromonas/Salinimonas group</taxon>
        <taxon>Alteromonas</taxon>
    </lineage>
</organism>
<dbReference type="PRINTS" id="PR00344">
    <property type="entry name" value="BCTRLSENSOR"/>
</dbReference>
<comment type="catalytic activity">
    <reaction evidence="1">
        <text>ATP + protein L-histidine = ADP + protein N-phospho-L-histidine.</text>
        <dbReference type="EC" id="2.7.13.3"/>
    </reaction>
</comment>
<dbReference type="InterPro" id="IPR036097">
    <property type="entry name" value="HisK_dim/P_sf"/>
</dbReference>
<keyword evidence="3" id="KW-0597">Phosphoprotein</keyword>
<dbReference type="PANTHER" id="PTHR43065:SF42">
    <property type="entry name" value="TWO-COMPONENT SENSOR PPRA"/>
    <property type="match status" value="1"/>
</dbReference>
<dbReference type="SUPFAM" id="SSF47384">
    <property type="entry name" value="Homodimeric domain of signal transducing histidine kinase"/>
    <property type="match status" value="1"/>
</dbReference>
<evidence type="ECO:0000313" key="6">
    <source>
        <dbReference type="Proteomes" id="UP000175691"/>
    </source>
</evidence>
<dbReference type="InterPro" id="IPR036890">
    <property type="entry name" value="HATPase_C_sf"/>
</dbReference>
<protein>
    <recommendedName>
        <fullName evidence="2">histidine kinase</fullName>
        <ecNumber evidence="2">2.7.13.3</ecNumber>
    </recommendedName>
</protein>
<dbReference type="InterPro" id="IPR003594">
    <property type="entry name" value="HATPase_dom"/>
</dbReference>
<dbReference type="InterPro" id="IPR004358">
    <property type="entry name" value="Sig_transdc_His_kin-like_C"/>
</dbReference>
<evidence type="ECO:0000313" key="5">
    <source>
        <dbReference type="EMBL" id="OFC70184.1"/>
    </source>
</evidence>
<dbReference type="Gene3D" id="3.30.565.10">
    <property type="entry name" value="Histidine kinase-like ATPase, C-terminal domain"/>
    <property type="match status" value="1"/>
</dbReference>
<dbReference type="Gene3D" id="1.10.287.130">
    <property type="match status" value="1"/>
</dbReference>
<dbReference type="Proteomes" id="UP000175691">
    <property type="component" value="Unassembled WGS sequence"/>
</dbReference>
<keyword evidence="6" id="KW-1185">Reference proteome</keyword>
<dbReference type="CDD" id="cd00082">
    <property type="entry name" value="HisKA"/>
    <property type="match status" value="1"/>
</dbReference>
<dbReference type="SUPFAM" id="SSF55874">
    <property type="entry name" value="ATPase domain of HSP90 chaperone/DNA topoisomerase II/histidine kinase"/>
    <property type="match status" value="1"/>
</dbReference>